<dbReference type="AlphaFoldDB" id="A0A7V9Z2G9"/>
<dbReference type="RefSeq" id="WP_181538615.1">
    <property type="nucleotide sequence ID" value="NZ_JACDUU010000009.1"/>
</dbReference>
<proteinExistence type="predicted"/>
<feature type="region of interest" description="Disordered" evidence="1">
    <location>
        <begin position="140"/>
        <end position="160"/>
    </location>
</feature>
<sequence>MPIKRIFNKNDHHEDLNIVKQKIELIEKQLKKFNTFEVHIKRLVNLEKQLGPVSALKEQLSREKSEKKHHTPYRTYSNEQPSFVEWEKQILAKIEQRIVSKLEPYYRLITDIEERLYHLETTLSDLKKRMQTYRSQLNELREETGRMKQQQKTKEKSTSQPVIFQEIHIDKMLLDKYELNNNIAQLGIKELSGSLNIGATYEKGIIPPELAEEWKEKMDELKQTHDSFHQEEDSAKMNNQNHSQHEELLSEELSNSQNGGEFDT</sequence>
<dbReference type="Proteomes" id="UP000580891">
    <property type="component" value="Unassembled WGS sequence"/>
</dbReference>
<feature type="region of interest" description="Disordered" evidence="1">
    <location>
        <begin position="216"/>
        <end position="264"/>
    </location>
</feature>
<name>A0A7V9Z2G9_9BACL</name>
<evidence type="ECO:0000313" key="2">
    <source>
        <dbReference type="EMBL" id="MBA2872867.1"/>
    </source>
</evidence>
<comment type="caution">
    <text evidence="2">The sequence shown here is derived from an EMBL/GenBank/DDBJ whole genome shotgun (WGS) entry which is preliminary data.</text>
</comment>
<dbReference type="EMBL" id="JACDUU010000009">
    <property type="protein sequence ID" value="MBA2872867.1"/>
    <property type="molecule type" value="Genomic_DNA"/>
</dbReference>
<feature type="compositionally biased region" description="Basic and acidic residues" evidence="1">
    <location>
        <begin position="140"/>
        <end position="157"/>
    </location>
</feature>
<keyword evidence="3" id="KW-1185">Reference proteome</keyword>
<evidence type="ECO:0000256" key="1">
    <source>
        <dbReference type="SAM" id="MobiDB-lite"/>
    </source>
</evidence>
<organism evidence="2 3">
    <name type="scientific">[Anoxybacillus] calidus</name>
    <dbReference type="NCBI Taxonomy" id="575178"/>
    <lineage>
        <taxon>Bacteria</taxon>
        <taxon>Bacillati</taxon>
        <taxon>Bacillota</taxon>
        <taxon>Bacilli</taxon>
        <taxon>Bacillales</taxon>
        <taxon>Anoxybacillaceae</taxon>
        <taxon>Paranoxybacillus</taxon>
    </lineage>
</organism>
<reference evidence="2 3" key="1">
    <citation type="submission" date="2020-07" db="EMBL/GenBank/DDBJ databases">
        <title>Genomic Encyclopedia of Type Strains, Phase IV (KMG-IV): sequencing the most valuable type-strain genomes for metagenomic binning, comparative biology and taxonomic classification.</title>
        <authorList>
            <person name="Goeker M."/>
        </authorList>
    </citation>
    <scope>NUCLEOTIDE SEQUENCE [LARGE SCALE GENOMIC DNA]</scope>
    <source>
        <strain evidence="2 3">DSM 25220</strain>
    </source>
</reference>
<accession>A0A7V9Z2G9</accession>
<evidence type="ECO:0000313" key="3">
    <source>
        <dbReference type="Proteomes" id="UP000580891"/>
    </source>
</evidence>
<gene>
    <name evidence="2" type="ORF">HNQ85_003180</name>
</gene>
<protein>
    <submittedName>
        <fullName evidence="2">Small-conductance mechanosensitive channel</fullName>
    </submittedName>
</protein>
<feature type="compositionally biased region" description="Basic and acidic residues" evidence="1">
    <location>
        <begin position="216"/>
        <end position="235"/>
    </location>
</feature>